<evidence type="ECO:0000256" key="1">
    <source>
        <dbReference type="SAM" id="MobiDB-lite"/>
    </source>
</evidence>
<feature type="transmembrane region" description="Helical" evidence="2">
    <location>
        <begin position="70"/>
        <end position="90"/>
    </location>
</feature>
<organism evidence="3 4">
    <name type="scientific">Amblyomma americanum</name>
    <name type="common">Lone star tick</name>
    <dbReference type="NCBI Taxonomy" id="6943"/>
    <lineage>
        <taxon>Eukaryota</taxon>
        <taxon>Metazoa</taxon>
        <taxon>Ecdysozoa</taxon>
        <taxon>Arthropoda</taxon>
        <taxon>Chelicerata</taxon>
        <taxon>Arachnida</taxon>
        <taxon>Acari</taxon>
        <taxon>Parasitiformes</taxon>
        <taxon>Ixodida</taxon>
        <taxon>Ixodoidea</taxon>
        <taxon>Ixodidae</taxon>
        <taxon>Amblyomminae</taxon>
        <taxon>Amblyomma</taxon>
    </lineage>
</organism>
<evidence type="ECO:0000313" key="3">
    <source>
        <dbReference type="EMBL" id="KAK8756604.1"/>
    </source>
</evidence>
<keyword evidence="2" id="KW-0472">Membrane</keyword>
<feature type="compositionally biased region" description="Polar residues" evidence="1">
    <location>
        <begin position="24"/>
        <end position="33"/>
    </location>
</feature>
<feature type="compositionally biased region" description="Pro residues" evidence="1">
    <location>
        <begin position="105"/>
        <end position="116"/>
    </location>
</feature>
<evidence type="ECO:0000256" key="2">
    <source>
        <dbReference type="SAM" id="Phobius"/>
    </source>
</evidence>
<keyword evidence="2" id="KW-1133">Transmembrane helix</keyword>
<proteinExistence type="predicted"/>
<accession>A0AAQ4D2B4</accession>
<keyword evidence="4" id="KW-1185">Reference proteome</keyword>
<dbReference type="Proteomes" id="UP001321473">
    <property type="component" value="Unassembled WGS sequence"/>
</dbReference>
<keyword evidence="2" id="KW-0812">Transmembrane</keyword>
<feature type="region of interest" description="Disordered" evidence="1">
    <location>
        <begin position="22"/>
        <end position="48"/>
    </location>
</feature>
<protein>
    <submittedName>
        <fullName evidence="3">Uncharacterized protein</fullName>
    </submittedName>
</protein>
<dbReference type="EMBL" id="JARKHS020036118">
    <property type="protein sequence ID" value="KAK8756604.1"/>
    <property type="molecule type" value="Genomic_DNA"/>
</dbReference>
<dbReference type="AlphaFoldDB" id="A0AAQ4D2B4"/>
<evidence type="ECO:0000313" key="4">
    <source>
        <dbReference type="Proteomes" id="UP001321473"/>
    </source>
</evidence>
<reference evidence="3 4" key="1">
    <citation type="journal article" date="2023" name="Arcadia Sci">
        <title>De novo assembly of a long-read Amblyomma americanum tick genome.</title>
        <authorList>
            <person name="Chou S."/>
            <person name="Poskanzer K.E."/>
            <person name="Rollins M."/>
            <person name="Thuy-Boun P.S."/>
        </authorList>
    </citation>
    <scope>NUCLEOTIDE SEQUENCE [LARGE SCALE GENOMIC DNA]</scope>
    <source>
        <strain evidence="3">F_SG_1</strain>
        <tissue evidence="3">Salivary glands</tissue>
    </source>
</reference>
<comment type="caution">
    <text evidence="3">The sequence shown here is derived from an EMBL/GenBank/DDBJ whole genome shotgun (WGS) entry which is preliminary data.</text>
</comment>
<feature type="region of interest" description="Disordered" evidence="1">
    <location>
        <begin position="96"/>
        <end position="154"/>
    </location>
</feature>
<sequence>MASRFSPEVRIDSRRFEGGRAALSTAQPASNDSVDAIATSVGGGGGDLSDVPLPLILDELRREQRRDQRYVLIGCLLVSLSVGVVVAVVATQLSSIYASPDRRQPPPPAVAPPPQRPELSPGALDEGVEVGAGRPPWDVSLPSGTLVNQTSVAK</sequence>
<gene>
    <name evidence="3" type="ORF">V5799_000700</name>
</gene>
<feature type="compositionally biased region" description="Polar residues" evidence="1">
    <location>
        <begin position="142"/>
        <end position="154"/>
    </location>
</feature>
<name>A0AAQ4D2B4_AMBAM</name>